<evidence type="ECO:0008006" key="5">
    <source>
        <dbReference type="Google" id="ProtNLM"/>
    </source>
</evidence>
<dbReference type="EMBL" id="CP014206">
    <property type="protein sequence ID" value="AMK10071.1"/>
    <property type="molecule type" value="Genomic_DNA"/>
</dbReference>
<dbReference type="Proteomes" id="UP000055611">
    <property type="component" value="Chromosome"/>
</dbReference>
<dbReference type="EMBL" id="SOBK01000010">
    <property type="protein sequence ID" value="TDT86960.1"/>
    <property type="molecule type" value="Genomic_DNA"/>
</dbReference>
<dbReference type="RefSeq" id="WP_066799824.1">
    <property type="nucleotide sequence ID" value="NZ_CP014206.1"/>
</dbReference>
<organism evidence="2 4">
    <name type="scientific">Pseudodesulfovibrio indicus</name>
    <dbReference type="NCBI Taxonomy" id="1716143"/>
    <lineage>
        <taxon>Bacteria</taxon>
        <taxon>Pseudomonadati</taxon>
        <taxon>Thermodesulfobacteriota</taxon>
        <taxon>Desulfovibrionia</taxon>
        <taxon>Desulfovibrionales</taxon>
        <taxon>Desulfovibrionaceae</taxon>
    </lineage>
</organism>
<evidence type="ECO:0000313" key="1">
    <source>
        <dbReference type="EMBL" id="AMK10071.1"/>
    </source>
</evidence>
<protein>
    <recommendedName>
        <fullName evidence="5">Glycosyl transferase family 1</fullName>
    </recommendedName>
</protein>
<sequence length="325" mass="37154">MHIVLLTSEQANARERILITEGLLAHRELDLSFNRAESVMGKTVTEAAPDIHAALETCDYIFQFEDEHFFDEDIKAFIRERDLYRKLVYLDFKDSPRIEMDKLARSHRYFKRSWPREVPPNARFIRIGKHTVHPIAYGALKSYFNPGFRSGEFAFDISYMFPENVKGKRKAVRDIIADYDFGDLRVNMGVTTTDGGIGRRSITKAADDSPWAAYYRALNASKIVFTVLPNDWDGDSRTWEALAGQGMAFLDRPVLPFENRIEHLRHAYLFDAFSEQSVLEALAAAVDLLRNQEETRAAIAREGTLHAGRFHMGLNRVSSILSTLT</sequence>
<name>A0A126QJB3_9BACT</name>
<dbReference type="KEGG" id="dej:AWY79_02540"/>
<reference evidence="1 3" key="1">
    <citation type="journal article" date="2016" name="Front. Microbiol.">
        <title>Genome Sequence of the Piezophilic, Mesophilic Sulfate-Reducing Bacterium Desulfovibrio indicus J2T.</title>
        <authorList>
            <person name="Cao J."/>
            <person name="Maignien L."/>
            <person name="Shao Z."/>
            <person name="Alain K."/>
            <person name="Jebbar M."/>
        </authorList>
    </citation>
    <scope>NUCLEOTIDE SEQUENCE [LARGE SCALE GENOMIC DNA]</scope>
    <source>
        <strain evidence="1 3">J2</strain>
    </source>
</reference>
<dbReference type="Proteomes" id="UP000295506">
    <property type="component" value="Unassembled WGS sequence"/>
</dbReference>
<proteinExistence type="predicted"/>
<evidence type="ECO:0000313" key="3">
    <source>
        <dbReference type="Proteomes" id="UP000055611"/>
    </source>
</evidence>
<evidence type="ECO:0000313" key="2">
    <source>
        <dbReference type="EMBL" id="TDT86960.1"/>
    </source>
</evidence>
<gene>
    <name evidence="1" type="ORF">AWY79_02540</name>
    <name evidence="2" type="ORF">EDC59_11041</name>
</gene>
<dbReference type="AlphaFoldDB" id="A0A126QJB3"/>
<evidence type="ECO:0000313" key="4">
    <source>
        <dbReference type="Proteomes" id="UP000295506"/>
    </source>
</evidence>
<accession>A0A126QJB3</accession>
<reference evidence="2 4" key="2">
    <citation type="submission" date="2019-03" db="EMBL/GenBank/DDBJ databases">
        <title>Genomic Encyclopedia of Type Strains, Phase IV (KMG-IV): sequencing the most valuable type-strain genomes for metagenomic binning, comparative biology and taxonomic classification.</title>
        <authorList>
            <person name="Goeker M."/>
        </authorList>
    </citation>
    <scope>NUCLEOTIDE SEQUENCE [LARGE SCALE GENOMIC DNA]</scope>
    <source>
        <strain evidence="2 4">DSM 101483</strain>
    </source>
</reference>
<keyword evidence="3" id="KW-1185">Reference proteome</keyword>